<dbReference type="InterPro" id="IPR035965">
    <property type="entry name" value="PAS-like_dom_sf"/>
</dbReference>
<accession>A0ABX7IG59</accession>
<dbReference type="Gene3D" id="3.30.450.20">
    <property type="entry name" value="PAS domain"/>
    <property type="match status" value="1"/>
</dbReference>
<organism evidence="2 3">
    <name type="scientific">Arcanobacterium phocisimile</name>
    <dbReference type="NCBI Taxonomy" id="1302235"/>
    <lineage>
        <taxon>Bacteria</taxon>
        <taxon>Bacillati</taxon>
        <taxon>Actinomycetota</taxon>
        <taxon>Actinomycetes</taxon>
        <taxon>Actinomycetales</taxon>
        <taxon>Actinomycetaceae</taxon>
        <taxon>Arcanobacterium</taxon>
    </lineage>
</organism>
<protein>
    <submittedName>
        <fullName evidence="2">PAS domain-containing protein</fullName>
    </submittedName>
</protein>
<dbReference type="Proteomes" id="UP000602653">
    <property type="component" value="Chromosome"/>
</dbReference>
<dbReference type="InterPro" id="IPR000014">
    <property type="entry name" value="PAS"/>
</dbReference>
<feature type="domain" description="PAS fold-3" evidence="1">
    <location>
        <begin position="32"/>
        <end position="101"/>
    </location>
</feature>
<proteinExistence type="predicted"/>
<dbReference type="RefSeq" id="WP_204423898.1">
    <property type="nucleotide sequence ID" value="NZ_CP070228.1"/>
</dbReference>
<sequence>MVEPTGSIHDVPVDELFFSTTDAKGIIDLSNSVFTRMSRYPREKLHAAPHNIIRHPDMPAAAFKVMWDTLQAGEPFAAYVRNLAADGSEYRVFATITPLHDGGYLSVRSRPLDEARYGAVAGIYEVVRQAERELLSQGANRRLVAEQGVGVLVQTLADAGIDSYEGFQNDALVSEVHLREQLSSGFPVRSGEGELVGVLERANEVCELLNSWMSKQKFLADIAQKISETLVQAGSDMTYMSSAGEKFVEFGAQRPQLASLTMPLTVWAQMQPIVSGYMSSLAERLAQLQMNVSRTQFRIALSRLHIYMYGLFVAEILDESHEDNRERIRALTMLGEALIDDIHTLDVQAQRTISYMGEVGGYMSQVVQALAIPRQLLGMWGTGADLGEQGEEVVDIVSMVRAAKNRADESLQTLADLADRLSSVTELNANSDLIQGHLRSVCEVVNALG</sequence>
<dbReference type="Pfam" id="PF08447">
    <property type="entry name" value="PAS_3"/>
    <property type="match status" value="1"/>
</dbReference>
<evidence type="ECO:0000313" key="2">
    <source>
        <dbReference type="EMBL" id="QRV01840.1"/>
    </source>
</evidence>
<dbReference type="SUPFAM" id="SSF55785">
    <property type="entry name" value="PYP-like sensor domain (PAS domain)"/>
    <property type="match status" value="1"/>
</dbReference>
<dbReference type="InterPro" id="IPR013655">
    <property type="entry name" value="PAS_fold_3"/>
</dbReference>
<keyword evidence="3" id="KW-1185">Reference proteome</keyword>
<dbReference type="CDD" id="cd00130">
    <property type="entry name" value="PAS"/>
    <property type="match status" value="1"/>
</dbReference>
<evidence type="ECO:0000259" key="1">
    <source>
        <dbReference type="Pfam" id="PF08447"/>
    </source>
</evidence>
<reference evidence="2 3" key="1">
    <citation type="submission" date="2021-02" db="EMBL/GenBank/DDBJ databases">
        <title>Complete Genome Sequence of Arcanobacterium phocisimile strain DSM 26142T from a harbour seal.</title>
        <authorList>
            <person name="Borowiak M."/>
            <person name="Alssahen M."/>
            <person name="Malorny B."/>
            <person name="Laemmler C."/>
            <person name="Siebert U."/>
            <person name="Ploetz M."/>
            <person name="Abdulmawjood A."/>
        </authorList>
    </citation>
    <scope>NUCLEOTIDE SEQUENCE [LARGE SCALE GENOMIC DNA]</scope>
    <source>
        <strain evidence="2 3">DSM 26142</strain>
    </source>
</reference>
<gene>
    <name evidence="2" type="ORF">JTE88_07055</name>
</gene>
<evidence type="ECO:0000313" key="3">
    <source>
        <dbReference type="Proteomes" id="UP000602653"/>
    </source>
</evidence>
<name>A0ABX7IG59_9ACTO</name>
<dbReference type="EMBL" id="CP070228">
    <property type="protein sequence ID" value="QRV01840.1"/>
    <property type="molecule type" value="Genomic_DNA"/>
</dbReference>